<dbReference type="PIRSF" id="PIRSF005962">
    <property type="entry name" value="Pept_M20D_amidohydro"/>
    <property type="match status" value="1"/>
</dbReference>
<keyword evidence="5" id="KW-1185">Reference proteome</keyword>
<comment type="cofactor">
    <cofactor evidence="2">
        <name>Mn(2+)</name>
        <dbReference type="ChEBI" id="CHEBI:29035"/>
    </cofactor>
    <text evidence="2">The Mn(2+) ion enhances activity.</text>
</comment>
<evidence type="ECO:0000313" key="5">
    <source>
        <dbReference type="Proteomes" id="UP001060919"/>
    </source>
</evidence>
<keyword evidence="2" id="KW-0479">Metal-binding</keyword>
<evidence type="ECO:0000256" key="2">
    <source>
        <dbReference type="PIRSR" id="PIRSR005962-1"/>
    </source>
</evidence>
<dbReference type="EMBL" id="AP026867">
    <property type="protein sequence ID" value="BDS09562.1"/>
    <property type="molecule type" value="Genomic_DNA"/>
</dbReference>
<dbReference type="InterPro" id="IPR017439">
    <property type="entry name" value="Amidohydrolase"/>
</dbReference>
<name>A0A915VK76_9BACT</name>
<dbReference type="PANTHER" id="PTHR11014">
    <property type="entry name" value="PEPTIDASE M20 FAMILY MEMBER"/>
    <property type="match status" value="1"/>
</dbReference>
<organism evidence="4 5">
    <name type="scientific">Aureispira anguillae</name>
    <dbReference type="NCBI Taxonomy" id="2864201"/>
    <lineage>
        <taxon>Bacteria</taxon>
        <taxon>Pseudomonadati</taxon>
        <taxon>Bacteroidota</taxon>
        <taxon>Saprospiria</taxon>
        <taxon>Saprospirales</taxon>
        <taxon>Saprospiraceae</taxon>
        <taxon>Aureispira</taxon>
    </lineage>
</organism>
<feature type="binding site" evidence="2">
    <location>
        <position position="364"/>
    </location>
    <ligand>
        <name>Mn(2+)</name>
        <dbReference type="ChEBI" id="CHEBI:29035"/>
        <label>2</label>
    </ligand>
</feature>
<dbReference type="FunFam" id="3.30.70.360:FF:000001">
    <property type="entry name" value="N-acetyldiaminopimelate deacetylase"/>
    <property type="match status" value="1"/>
</dbReference>
<dbReference type="Gene3D" id="3.40.630.10">
    <property type="entry name" value="Zn peptidases"/>
    <property type="match status" value="1"/>
</dbReference>
<feature type="binding site" evidence="2">
    <location>
        <position position="106"/>
    </location>
    <ligand>
        <name>Mn(2+)</name>
        <dbReference type="ChEBI" id="CHEBI:29035"/>
        <label>2</label>
    </ligand>
</feature>
<feature type="binding site" evidence="2">
    <location>
        <position position="167"/>
    </location>
    <ligand>
        <name>Mn(2+)</name>
        <dbReference type="ChEBI" id="CHEBI:29035"/>
        <label>2</label>
    </ligand>
</feature>
<dbReference type="InterPro" id="IPR036264">
    <property type="entry name" value="Bact_exopeptidase_dim_dom"/>
</dbReference>
<evidence type="ECO:0000313" key="4">
    <source>
        <dbReference type="EMBL" id="BDS09562.1"/>
    </source>
</evidence>
<feature type="binding site" evidence="2">
    <location>
        <position position="104"/>
    </location>
    <ligand>
        <name>Mn(2+)</name>
        <dbReference type="ChEBI" id="CHEBI:29035"/>
        <label>2</label>
    </ligand>
</feature>
<evidence type="ECO:0000256" key="1">
    <source>
        <dbReference type="ARBA" id="ARBA00022801"/>
    </source>
</evidence>
<reference evidence="4" key="1">
    <citation type="submission" date="2022-09" db="EMBL/GenBank/DDBJ databases">
        <title>Aureispira anguillicida sp. nov., isolated from Leptocephalus of Japanese eel Anguilla japonica.</title>
        <authorList>
            <person name="Yuasa K."/>
            <person name="Mekata T."/>
            <person name="Ikunari K."/>
        </authorList>
    </citation>
    <scope>NUCLEOTIDE SEQUENCE</scope>
    <source>
        <strain evidence="4">EL160426</strain>
    </source>
</reference>
<dbReference type="RefSeq" id="WP_264790939.1">
    <property type="nucleotide sequence ID" value="NZ_AP026867.1"/>
</dbReference>
<accession>A0A915VK76</accession>
<protein>
    <submittedName>
        <fullName evidence="4">M20 family metallopeptidase</fullName>
    </submittedName>
</protein>
<dbReference type="KEGG" id="aup:AsAng_0002630"/>
<feature type="binding site" evidence="2">
    <location>
        <position position="140"/>
    </location>
    <ligand>
        <name>Mn(2+)</name>
        <dbReference type="ChEBI" id="CHEBI:29035"/>
        <label>2</label>
    </ligand>
</feature>
<sequence length="390" mass="42961">MLKKKVQELAKKNSPHLISYRRHLHQYPELSFQEHQTCQFVKEKLDSWGIETQIMAQTGVIGIIKGTNPSQKVLALRADMDALPIQETNETSYKSKNEGIMHACGHDVHTTCLLGAAQILQALRAEWQGTIKLIFQPGEEKLPGGASILIQEGVLKNPSPSAILGQHVEPLLEVGKIGIKSGLFMASADEIHVTVRGKGGHGARPHQCVDTILMASQLIVQLQQLVSRHADPLMPTVLTFGKIYSEGGATNIIPNEVKILGTLRTFDETWRAQAHDKLKEMAQLICKSMGGSCDFNIIKGYPYLKNETQLTSQTRQQMEAYLGAENVVDLPARMGGEDFAFYSQEIPACFYRLGVQNPNGTGLHTPNFDVNEQCLEVGAGLMAWLAIQAL</sequence>
<keyword evidence="1" id="KW-0378">Hydrolase</keyword>
<dbReference type="GO" id="GO:0050118">
    <property type="term" value="F:N-acetyldiaminopimelate deacetylase activity"/>
    <property type="evidence" value="ECO:0007669"/>
    <property type="project" value="UniProtKB-ARBA"/>
</dbReference>
<feature type="domain" description="Peptidase M20 dimerisation" evidence="3">
    <location>
        <begin position="190"/>
        <end position="282"/>
    </location>
</feature>
<dbReference type="Gene3D" id="3.30.70.360">
    <property type="match status" value="1"/>
</dbReference>
<dbReference type="SUPFAM" id="SSF53187">
    <property type="entry name" value="Zn-dependent exopeptidases"/>
    <property type="match status" value="1"/>
</dbReference>
<gene>
    <name evidence="4" type="ORF">AsAng_0002630</name>
</gene>
<dbReference type="InterPro" id="IPR002933">
    <property type="entry name" value="Peptidase_M20"/>
</dbReference>
<dbReference type="Proteomes" id="UP001060919">
    <property type="component" value="Chromosome"/>
</dbReference>
<proteinExistence type="predicted"/>
<dbReference type="NCBIfam" id="TIGR01891">
    <property type="entry name" value="amidohydrolases"/>
    <property type="match status" value="1"/>
</dbReference>
<evidence type="ECO:0000259" key="3">
    <source>
        <dbReference type="Pfam" id="PF07687"/>
    </source>
</evidence>
<dbReference type="AlphaFoldDB" id="A0A915VK76"/>
<dbReference type="Pfam" id="PF07687">
    <property type="entry name" value="M20_dimer"/>
    <property type="match status" value="1"/>
</dbReference>
<dbReference type="PANTHER" id="PTHR11014:SF63">
    <property type="entry name" value="METALLOPEPTIDASE, PUTATIVE (AFU_ORTHOLOGUE AFUA_6G09600)-RELATED"/>
    <property type="match status" value="1"/>
</dbReference>
<dbReference type="InterPro" id="IPR011650">
    <property type="entry name" value="Peptidase_M20_dimer"/>
</dbReference>
<keyword evidence="2" id="KW-0464">Manganese</keyword>
<dbReference type="CDD" id="cd03886">
    <property type="entry name" value="M20_Acy1"/>
    <property type="match status" value="1"/>
</dbReference>
<dbReference type="SUPFAM" id="SSF55031">
    <property type="entry name" value="Bacterial exopeptidase dimerisation domain"/>
    <property type="match status" value="1"/>
</dbReference>
<dbReference type="GO" id="GO:0046872">
    <property type="term" value="F:metal ion binding"/>
    <property type="evidence" value="ECO:0007669"/>
    <property type="project" value="UniProtKB-KW"/>
</dbReference>
<dbReference type="Pfam" id="PF01546">
    <property type="entry name" value="Peptidase_M20"/>
    <property type="match status" value="1"/>
</dbReference>
<dbReference type="GO" id="GO:0019877">
    <property type="term" value="P:diaminopimelate biosynthetic process"/>
    <property type="evidence" value="ECO:0007669"/>
    <property type="project" value="UniProtKB-ARBA"/>
</dbReference>